<dbReference type="PANTHER" id="PTHR30006">
    <property type="entry name" value="THIAMINE-BINDING PERIPLASMIC PROTEIN-RELATED"/>
    <property type="match status" value="1"/>
</dbReference>
<accession>A0ABW2PBZ4</accession>
<comment type="caution">
    <text evidence="3">The sequence shown here is derived from an EMBL/GenBank/DDBJ whole genome shotgun (WGS) entry which is preliminary data.</text>
</comment>
<dbReference type="SUPFAM" id="SSF53850">
    <property type="entry name" value="Periplasmic binding protein-like II"/>
    <property type="match status" value="1"/>
</dbReference>
<feature type="chain" id="PRO_5046046791" evidence="2">
    <location>
        <begin position="21"/>
        <end position="363"/>
    </location>
</feature>
<organism evidence="3 4">
    <name type="scientific">Sphaerisporangium rhizosphaerae</name>
    <dbReference type="NCBI Taxonomy" id="2269375"/>
    <lineage>
        <taxon>Bacteria</taxon>
        <taxon>Bacillati</taxon>
        <taxon>Actinomycetota</taxon>
        <taxon>Actinomycetes</taxon>
        <taxon>Streptosporangiales</taxon>
        <taxon>Streptosporangiaceae</taxon>
        <taxon>Sphaerisporangium</taxon>
    </lineage>
</organism>
<keyword evidence="1 2" id="KW-0732">Signal</keyword>
<sequence length="363" mass="38730">MTSRAAVAAAALLATAVAGCSSTTSKDTKQPPVNPRAASLAQGFGTMDRLVEAARKEGSLNLVGIPRDWVNYGAIMDRFTGEYGVRINVLEPGASSQREIDLAKAARVPDKMPDVFDLGVDVAVANAQRFSPYKVTAWQDIPDAVKDLKGQWYAGYGGYMSIGYDPRKVAAPARFADLAARPGYAVALAGDPLQTAAAFYGVMAASLQGGRPKAERGLALFAELKKAGRLSLPSQANALVDWDYVNAAKAAQTAGDDKPAWKVVVPADAALASYYVQAISDKAPHPAAARLWEEFLYSDEVQNLFLKGFARPARMEALEMSGRLDKQAAAKLPPVPRSPVLLTIPQTDEGKTYLKANWARSIG</sequence>
<evidence type="ECO:0000256" key="1">
    <source>
        <dbReference type="ARBA" id="ARBA00022729"/>
    </source>
</evidence>
<dbReference type="Gene3D" id="3.40.190.10">
    <property type="entry name" value="Periplasmic binding protein-like II"/>
    <property type="match status" value="3"/>
</dbReference>
<feature type="signal peptide" evidence="2">
    <location>
        <begin position="1"/>
        <end position="20"/>
    </location>
</feature>
<keyword evidence="4" id="KW-1185">Reference proteome</keyword>
<reference evidence="4" key="1">
    <citation type="journal article" date="2019" name="Int. J. Syst. Evol. Microbiol.">
        <title>The Global Catalogue of Microorganisms (GCM) 10K type strain sequencing project: providing services to taxonomists for standard genome sequencing and annotation.</title>
        <authorList>
            <consortium name="The Broad Institute Genomics Platform"/>
            <consortium name="The Broad Institute Genome Sequencing Center for Infectious Disease"/>
            <person name="Wu L."/>
            <person name="Ma J."/>
        </authorList>
    </citation>
    <scope>NUCLEOTIDE SEQUENCE [LARGE SCALE GENOMIC DNA]</scope>
    <source>
        <strain evidence="4">CECT 7649</strain>
    </source>
</reference>
<evidence type="ECO:0000313" key="3">
    <source>
        <dbReference type="EMBL" id="MFC7385911.1"/>
    </source>
</evidence>
<dbReference type="PROSITE" id="PS51257">
    <property type="entry name" value="PROKAR_LIPOPROTEIN"/>
    <property type="match status" value="1"/>
</dbReference>
<protein>
    <submittedName>
        <fullName evidence="3">ABC transporter substrate-binding protein</fullName>
    </submittedName>
</protein>
<dbReference type="Pfam" id="PF13343">
    <property type="entry name" value="SBP_bac_6"/>
    <property type="match status" value="1"/>
</dbReference>
<evidence type="ECO:0000256" key="2">
    <source>
        <dbReference type="SAM" id="SignalP"/>
    </source>
</evidence>
<proteinExistence type="predicted"/>
<dbReference type="PANTHER" id="PTHR30006:SF2">
    <property type="entry name" value="ABC TRANSPORTER SUBSTRATE-BINDING PROTEIN"/>
    <property type="match status" value="1"/>
</dbReference>
<dbReference type="EMBL" id="JBHTCG010000022">
    <property type="protein sequence ID" value="MFC7385911.1"/>
    <property type="molecule type" value="Genomic_DNA"/>
</dbReference>
<dbReference type="Proteomes" id="UP001596496">
    <property type="component" value="Unassembled WGS sequence"/>
</dbReference>
<name>A0ABW2PBZ4_9ACTN</name>
<evidence type="ECO:0000313" key="4">
    <source>
        <dbReference type="Proteomes" id="UP001596496"/>
    </source>
</evidence>
<dbReference type="RefSeq" id="WP_380829751.1">
    <property type="nucleotide sequence ID" value="NZ_JBHTCG010000022.1"/>
</dbReference>
<gene>
    <name evidence="3" type="ORF">ACFQSB_27140</name>
</gene>